<gene>
    <name evidence="2" type="ORF">NWE73_15755</name>
</gene>
<evidence type="ECO:0000313" key="3">
    <source>
        <dbReference type="Proteomes" id="UP001152321"/>
    </source>
</evidence>
<dbReference type="Pfam" id="PF00994">
    <property type="entry name" value="MoCF_biosynth"/>
    <property type="match status" value="1"/>
</dbReference>
<dbReference type="SUPFAM" id="SSF53218">
    <property type="entry name" value="Molybdenum cofactor biosynthesis proteins"/>
    <property type="match status" value="1"/>
</dbReference>
<comment type="caution">
    <text evidence="2">The sequence shown here is derived from an EMBL/GenBank/DDBJ whole genome shotgun (WGS) entry which is preliminary data.</text>
</comment>
<dbReference type="CDD" id="cd00885">
    <property type="entry name" value="cinA"/>
    <property type="match status" value="1"/>
</dbReference>
<organism evidence="2 3">
    <name type="scientific">Bdellovibrio svalbardensis</name>
    <dbReference type="NCBI Taxonomy" id="2972972"/>
    <lineage>
        <taxon>Bacteria</taxon>
        <taxon>Pseudomonadati</taxon>
        <taxon>Bdellovibrionota</taxon>
        <taxon>Bdellovibrionia</taxon>
        <taxon>Bdellovibrionales</taxon>
        <taxon>Pseudobdellovibrionaceae</taxon>
        <taxon>Bdellovibrio</taxon>
    </lineage>
</organism>
<dbReference type="InterPro" id="IPR001453">
    <property type="entry name" value="MoaB/Mog_dom"/>
</dbReference>
<feature type="domain" description="MoaB/Mog" evidence="1">
    <location>
        <begin position="4"/>
        <end position="171"/>
    </location>
</feature>
<reference evidence="2" key="1">
    <citation type="submission" date="2022-08" db="EMBL/GenBank/DDBJ databases">
        <title>Novel Bdellovibrio Species Isolated from Svalbard: Designation Bdellovibrio svalbardensis.</title>
        <authorList>
            <person name="Mitchell R.J."/>
            <person name="Choi S.Y."/>
        </authorList>
    </citation>
    <scope>NUCLEOTIDE SEQUENCE</scope>
    <source>
        <strain evidence="2">PAP01</strain>
    </source>
</reference>
<dbReference type="PANTHER" id="PTHR13939">
    <property type="entry name" value="NICOTINAMIDE-NUCLEOTIDE AMIDOHYDROLASE PNCC"/>
    <property type="match status" value="1"/>
</dbReference>
<dbReference type="InterPro" id="IPR050101">
    <property type="entry name" value="CinA"/>
</dbReference>
<dbReference type="Proteomes" id="UP001152321">
    <property type="component" value="Unassembled WGS sequence"/>
</dbReference>
<dbReference type="EMBL" id="JANRMI010000005">
    <property type="protein sequence ID" value="MDG0817836.1"/>
    <property type="molecule type" value="Genomic_DNA"/>
</dbReference>
<sequence>MKATVLGIGTELVDGQIVNKNAAWISEKLKELGLTTALHLVVPDDRKLMTEALDFCASHGDLLFITGGLGPTTDDFTREVVSDWTKRTLKFDEGSWQHIKERLEPRGYVVKDIQRQQCFYPEGATVLKNAEGTANAFFLEANGKKIFVLPGPPREIEAIWHSSIAQWLDKNTTDIDPYITRYWDTIGMGESDVATIVEEALAGIEVEKGYRVHLPYVEVKLSFFKSEEKKFAPYVEKVTAALAHCLITRDQQDVPLLLSRALQSYSSVSVQDSATGQFLMNRLMPVMRDFMTTKSWSFSNNAIDEEAQVRLSLAPRDEHSCIVRIEKGAQKFTDILEAPYKSMQMKERRHQYFAEIAMIFWLKHL</sequence>
<dbReference type="Gene3D" id="3.40.980.10">
    <property type="entry name" value="MoaB/Mog-like domain"/>
    <property type="match status" value="1"/>
</dbReference>
<proteinExistence type="predicted"/>
<dbReference type="InterPro" id="IPR036425">
    <property type="entry name" value="MoaB/Mog-like_dom_sf"/>
</dbReference>
<keyword evidence="3" id="KW-1185">Reference proteome</keyword>
<dbReference type="RefSeq" id="WP_277579312.1">
    <property type="nucleotide sequence ID" value="NZ_JANRMI010000005.1"/>
</dbReference>
<evidence type="ECO:0000259" key="1">
    <source>
        <dbReference type="SMART" id="SM00852"/>
    </source>
</evidence>
<protein>
    <submittedName>
        <fullName evidence="2">Competence/damage-inducible protein A</fullName>
    </submittedName>
</protein>
<dbReference type="PANTHER" id="PTHR13939:SF0">
    <property type="entry name" value="NMN AMIDOHYDROLASE-LIKE PROTEIN YFAY"/>
    <property type="match status" value="1"/>
</dbReference>
<name>A0ABT6DMG0_9BACT</name>
<evidence type="ECO:0000313" key="2">
    <source>
        <dbReference type="EMBL" id="MDG0817836.1"/>
    </source>
</evidence>
<accession>A0ABT6DMG0</accession>
<dbReference type="SMART" id="SM00852">
    <property type="entry name" value="MoCF_biosynth"/>
    <property type="match status" value="1"/>
</dbReference>